<keyword evidence="1" id="KW-1133">Transmembrane helix</keyword>
<evidence type="ECO:0000313" key="3">
    <source>
        <dbReference type="EMBL" id="MFC0605438.1"/>
    </source>
</evidence>
<dbReference type="RefSeq" id="WP_386064641.1">
    <property type="nucleotide sequence ID" value="NZ_JBHLTQ010000006.1"/>
</dbReference>
<accession>A0ABV6QAV3</accession>
<evidence type="ECO:0000259" key="2">
    <source>
        <dbReference type="Pfam" id="PF13239"/>
    </source>
</evidence>
<proteinExistence type="predicted"/>
<dbReference type="InterPro" id="IPR025698">
    <property type="entry name" value="2TM_dom"/>
</dbReference>
<name>A0ABV6QAV3_9FLAO</name>
<comment type="caution">
    <text evidence="3">The sequence shown here is derived from an EMBL/GenBank/DDBJ whole genome shotgun (WGS) entry which is preliminary data.</text>
</comment>
<keyword evidence="4" id="KW-1185">Reference proteome</keyword>
<dbReference type="EMBL" id="JBHLTQ010000006">
    <property type="protein sequence ID" value="MFC0605438.1"/>
    <property type="molecule type" value="Genomic_DNA"/>
</dbReference>
<dbReference type="Pfam" id="PF13239">
    <property type="entry name" value="2TM"/>
    <property type="match status" value="1"/>
</dbReference>
<keyword evidence="1" id="KW-0812">Transmembrane</keyword>
<gene>
    <name evidence="3" type="ORF">ACFFGA_12780</name>
</gene>
<evidence type="ECO:0000313" key="4">
    <source>
        <dbReference type="Proteomes" id="UP001589832"/>
    </source>
</evidence>
<keyword evidence="1" id="KW-0472">Membrane</keyword>
<sequence>MEISNEEKDIYIEAKRKVRRIKVFYLHLVLYLIVVALICYNFYIMEGPYTKIITGLNITVLVFWTIAIILNAVRVFKGRLFFKKSWEDRKIEEIVNKDKEVETTFWE</sequence>
<feature type="transmembrane region" description="Helical" evidence="1">
    <location>
        <begin position="55"/>
        <end position="76"/>
    </location>
</feature>
<organism evidence="3 4">
    <name type="scientific">Winogradskyella pulchriflava</name>
    <dbReference type="NCBI Taxonomy" id="1110688"/>
    <lineage>
        <taxon>Bacteria</taxon>
        <taxon>Pseudomonadati</taxon>
        <taxon>Bacteroidota</taxon>
        <taxon>Flavobacteriia</taxon>
        <taxon>Flavobacteriales</taxon>
        <taxon>Flavobacteriaceae</taxon>
        <taxon>Winogradskyella</taxon>
    </lineage>
</organism>
<dbReference type="Proteomes" id="UP001589832">
    <property type="component" value="Unassembled WGS sequence"/>
</dbReference>
<reference evidence="3 4" key="1">
    <citation type="submission" date="2024-09" db="EMBL/GenBank/DDBJ databases">
        <authorList>
            <person name="Sun Q."/>
            <person name="Mori K."/>
        </authorList>
    </citation>
    <scope>NUCLEOTIDE SEQUENCE [LARGE SCALE GENOMIC DNA]</scope>
    <source>
        <strain evidence="3 4">NCAIM B.02481</strain>
    </source>
</reference>
<feature type="domain" description="2TM" evidence="2">
    <location>
        <begin position="13"/>
        <end position="95"/>
    </location>
</feature>
<evidence type="ECO:0000256" key="1">
    <source>
        <dbReference type="SAM" id="Phobius"/>
    </source>
</evidence>
<feature type="transmembrane region" description="Helical" evidence="1">
    <location>
        <begin position="23"/>
        <end position="43"/>
    </location>
</feature>
<protein>
    <submittedName>
        <fullName evidence="3">2TM domain-containing protein</fullName>
    </submittedName>
</protein>